<dbReference type="GO" id="GO:0015910">
    <property type="term" value="P:long-chain fatty acid import into peroxisome"/>
    <property type="evidence" value="ECO:0007669"/>
    <property type="project" value="TreeGrafter"/>
</dbReference>
<dbReference type="GO" id="GO:0140359">
    <property type="term" value="F:ABC-type transporter activity"/>
    <property type="evidence" value="ECO:0007669"/>
    <property type="project" value="InterPro"/>
</dbReference>
<accession>A0A422N4S0</accession>
<dbReference type="PROSITE" id="PS00211">
    <property type="entry name" value="ABC_TRANSPORTER_1"/>
    <property type="match status" value="1"/>
</dbReference>
<dbReference type="PANTHER" id="PTHR11384">
    <property type="entry name" value="ATP-BINDING CASSETTE, SUB-FAMILY D MEMBER"/>
    <property type="match status" value="1"/>
</dbReference>
<evidence type="ECO:0000256" key="5">
    <source>
        <dbReference type="ARBA" id="ARBA00022840"/>
    </source>
</evidence>
<evidence type="ECO:0000313" key="9">
    <source>
        <dbReference type="EMBL" id="RNF00455.1"/>
    </source>
</evidence>
<protein>
    <submittedName>
        <fullName evidence="9">ATP-binding cassette protein subfamily D, member 1</fullName>
        <ecNumber evidence="9">3.6.1.3</ecNumber>
    </submittedName>
</protein>
<comment type="caution">
    <text evidence="9">The sequence shown here is derived from an EMBL/GenBank/DDBJ whole genome shotgun (WGS) entry which is preliminary data.</text>
</comment>
<name>A0A422N4S0_9TRYP</name>
<dbReference type="GO" id="GO:0007031">
    <property type="term" value="P:peroxisome organization"/>
    <property type="evidence" value="ECO:0007669"/>
    <property type="project" value="TreeGrafter"/>
</dbReference>
<evidence type="ECO:0000256" key="3">
    <source>
        <dbReference type="ARBA" id="ARBA00022692"/>
    </source>
</evidence>
<keyword evidence="5 9" id="KW-0067">ATP-binding</keyword>
<reference evidence="9 10" key="1">
    <citation type="journal article" date="2018" name="BMC Genomics">
        <title>Genomic comparison of Trypanosoma conorhini and Trypanosoma rangeli to Trypanosoma cruzi strains of high and low virulence.</title>
        <authorList>
            <person name="Bradwell K.R."/>
            <person name="Koparde V.N."/>
            <person name="Matveyev A.V."/>
            <person name="Serrano M.G."/>
            <person name="Alves J.M."/>
            <person name="Parikh H."/>
            <person name="Huang B."/>
            <person name="Lee V."/>
            <person name="Espinosa-Alvarez O."/>
            <person name="Ortiz P.A."/>
            <person name="Costa-Martins A.G."/>
            <person name="Teixeira M.M."/>
            <person name="Buck G.A."/>
        </authorList>
    </citation>
    <scope>NUCLEOTIDE SEQUENCE [LARGE SCALE GENOMIC DNA]</scope>
    <source>
        <strain evidence="9 10">025E</strain>
    </source>
</reference>
<dbReference type="GO" id="GO:0005778">
    <property type="term" value="C:peroxisomal membrane"/>
    <property type="evidence" value="ECO:0007669"/>
    <property type="project" value="TreeGrafter"/>
</dbReference>
<evidence type="ECO:0000259" key="8">
    <source>
        <dbReference type="PROSITE" id="PS50893"/>
    </source>
</evidence>
<dbReference type="GO" id="GO:0006635">
    <property type="term" value="P:fatty acid beta-oxidation"/>
    <property type="evidence" value="ECO:0007669"/>
    <property type="project" value="TreeGrafter"/>
</dbReference>
<dbReference type="InterPro" id="IPR003439">
    <property type="entry name" value="ABC_transporter-like_ATP-bd"/>
</dbReference>
<dbReference type="OrthoDB" id="422637at2759"/>
<dbReference type="EMBL" id="MKKU01000884">
    <property type="protein sequence ID" value="RNF00455.1"/>
    <property type="molecule type" value="Genomic_DNA"/>
</dbReference>
<dbReference type="InterPro" id="IPR011527">
    <property type="entry name" value="ABC1_TM_dom"/>
</dbReference>
<evidence type="ECO:0000256" key="6">
    <source>
        <dbReference type="ARBA" id="ARBA00022989"/>
    </source>
</evidence>
<dbReference type="Pfam" id="PF06472">
    <property type="entry name" value="ABC_membrane_2"/>
    <property type="match status" value="1"/>
</dbReference>
<dbReference type="Proteomes" id="UP000284403">
    <property type="component" value="Unassembled WGS sequence"/>
</dbReference>
<proteinExistence type="inferred from homology"/>
<keyword evidence="10" id="KW-1185">Reference proteome</keyword>
<dbReference type="InterPro" id="IPR036640">
    <property type="entry name" value="ABC1_TM_sf"/>
</dbReference>
<dbReference type="GO" id="GO:0042760">
    <property type="term" value="P:very long-chain fatty acid catabolic process"/>
    <property type="evidence" value="ECO:0007669"/>
    <property type="project" value="TreeGrafter"/>
</dbReference>
<keyword evidence="3" id="KW-0812">Transmembrane</keyword>
<organism evidence="9 10">
    <name type="scientific">Trypanosoma conorhini</name>
    <dbReference type="NCBI Taxonomy" id="83891"/>
    <lineage>
        <taxon>Eukaryota</taxon>
        <taxon>Discoba</taxon>
        <taxon>Euglenozoa</taxon>
        <taxon>Kinetoplastea</taxon>
        <taxon>Metakinetoplastina</taxon>
        <taxon>Trypanosomatida</taxon>
        <taxon>Trypanosomatidae</taxon>
        <taxon>Trypanosoma</taxon>
    </lineage>
</organism>
<dbReference type="InterPro" id="IPR003593">
    <property type="entry name" value="AAA+_ATPase"/>
</dbReference>
<dbReference type="EC" id="3.6.1.3" evidence="9"/>
<dbReference type="SUPFAM" id="SSF52540">
    <property type="entry name" value="P-loop containing nucleoside triphosphate hydrolases"/>
    <property type="match status" value="1"/>
</dbReference>
<keyword evidence="9" id="KW-0378">Hydrolase</keyword>
<dbReference type="InterPro" id="IPR050835">
    <property type="entry name" value="ABC_transporter_sub-D"/>
</dbReference>
<dbReference type="RefSeq" id="XP_029224250.1">
    <property type="nucleotide sequence ID" value="XM_029375634.1"/>
</dbReference>
<sequence length="672" mass="74998">MLGFEVVKALRDRGVVVSGTLAFLICFVAQRAKLRSYDAAIVGIRTPDDTHFTRSFFGDFFHVAKLALPTVWCREFLGSVVFVALFLVKSVLHVAQSDANGQLLQAIIGDTAGDRVQNFSRALLLRAAVSMLSAVCSGSIEHLRPWLIACFRGRLSRYFQRRFYSRLIYYQASVLDTRLEAADTAIATYSAEFAEHFAELPYYFLLPLFECTASMVALTRKVGGKAAMVTSFVVAISVLVLQQISPAFGRIHASLLSREDDYHRMLTTSLNNVESIALHNGGRYIRLQLEKQLGKLEHALDHFALAKGHFEVLEISFSDFLQAISSIVIFRGLQGKKKKKMSDVYVEMQYMQDLIESVKSFVVNFREISHLSTFTTKLADFDTTLTSIAQGCFVRSVSTPATTATPGSGSGSLTPVDYTSIDYADRPAGVKEFTLFSFNHVKLATPGGQHLFDDLDLEMRSDQDWVLVGENGCGKTSLLRMISGLWPPSAGKYTMERSVRLLFAPQHSYVVPQCTLLEQVLFPTVDTKLSAKVVEAFKEALRLSGARSVIEILGGFESPYVGVDPKTADDTYDWDSLSGGQKQRISMARVFYQVLTMDRSLETPVALLDESTSMMDDTEQEVLLNLRRLSIRMISVTHREEVIMHHTHELRMQPGGRWTVTPLTRVALDKNS</sequence>
<evidence type="ECO:0000256" key="4">
    <source>
        <dbReference type="ARBA" id="ARBA00022741"/>
    </source>
</evidence>
<keyword evidence="6" id="KW-1133">Transmembrane helix</keyword>
<dbReference type="GO" id="GO:0005324">
    <property type="term" value="F:long-chain fatty acid transmembrane transporter activity"/>
    <property type="evidence" value="ECO:0007669"/>
    <property type="project" value="TreeGrafter"/>
</dbReference>
<keyword evidence="2" id="KW-0813">Transport</keyword>
<dbReference type="Gene3D" id="1.20.1560.10">
    <property type="entry name" value="ABC transporter type 1, transmembrane domain"/>
    <property type="match status" value="1"/>
</dbReference>
<dbReference type="InterPro" id="IPR017871">
    <property type="entry name" value="ABC_transporter-like_CS"/>
</dbReference>
<gene>
    <name evidence="9" type="ORF">Tco025E_08795</name>
</gene>
<feature type="domain" description="ABC transporter" evidence="8">
    <location>
        <begin position="436"/>
        <end position="663"/>
    </location>
</feature>
<dbReference type="SMART" id="SM00382">
    <property type="entry name" value="AAA"/>
    <property type="match status" value="1"/>
</dbReference>
<evidence type="ECO:0000256" key="2">
    <source>
        <dbReference type="ARBA" id="ARBA00022448"/>
    </source>
</evidence>
<evidence type="ECO:0000256" key="7">
    <source>
        <dbReference type="ARBA" id="ARBA00023136"/>
    </source>
</evidence>
<evidence type="ECO:0000313" key="10">
    <source>
        <dbReference type="Proteomes" id="UP000284403"/>
    </source>
</evidence>
<dbReference type="FunFam" id="3.40.50.300:FF:002587">
    <property type="entry name" value="Multidrug ABC transporter ATP-binding protein"/>
    <property type="match status" value="1"/>
</dbReference>
<evidence type="ECO:0000256" key="1">
    <source>
        <dbReference type="ARBA" id="ARBA00008575"/>
    </source>
</evidence>
<dbReference type="GO" id="GO:0016887">
    <property type="term" value="F:ATP hydrolysis activity"/>
    <property type="evidence" value="ECO:0007669"/>
    <property type="project" value="InterPro"/>
</dbReference>
<dbReference type="PROSITE" id="PS50893">
    <property type="entry name" value="ABC_TRANSPORTER_2"/>
    <property type="match status" value="1"/>
</dbReference>
<dbReference type="GO" id="GO:0005524">
    <property type="term" value="F:ATP binding"/>
    <property type="evidence" value="ECO:0007669"/>
    <property type="project" value="UniProtKB-KW"/>
</dbReference>
<dbReference type="InterPro" id="IPR027417">
    <property type="entry name" value="P-loop_NTPase"/>
</dbReference>
<dbReference type="PANTHER" id="PTHR11384:SF63">
    <property type="entry name" value="TRANSPORTER, PUTATIVE-RELATED"/>
    <property type="match status" value="1"/>
</dbReference>
<keyword evidence="4" id="KW-0547">Nucleotide-binding</keyword>
<dbReference type="AlphaFoldDB" id="A0A422N4S0"/>
<keyword evidence="7" id="KW-0472">Membrane</keyword>
<dbReference type="GeneID" id="40322406"/>
<dbReference type="Gene3D" id="3.40.50.300">
    <property type="entry name" value="P-loop containing nucleotide triphosphate hydrolases"/>
    <property type="match status" value="1"/>
</dbReference>
<dbReference type="Pfam" id="PF00005">
    <property type="entry name" value="ABC_tran"/>
    <property type="match status" value="1"/>
</dbReference>
<comment type="similarity">
    <text evidence="1">Belongs to the ABC transporter superfamily. ABCD family. Peroxisomal fatty acyl CoA transporter (TC 3.A.1.203) subfamily.</text>
</comment>
<dbReference type="SUPFAM" id="SSF90123">
    <property type="entry name" value="ABC transporter transmembrane region"/>
    <property type="match status" value="1"/>
</dbReference>